<dbReference type="Gene3D" id="3.40.50.300">
    <property type="entry name" value="P-loop containing nucleotide triphosphate hydrolases"/>
    <property type="match status" value="1"/>
</dbReference>
<proteinExistence type="inferred from homology"/>
<dbReference type="RefSeq" id="WP_224124096.1">
    <property type="nucleotide sequence ID" value="NZ_JAIQZJ010000009.1"/>
</dbReference>
<evidence type="ECO:0000313" key="10">
    <source>
        <dbReference type="Proteomes" id="UP000780875"/>
    </source>
</evidence>
<dbReference type="Pfam" id="PF02706">
    <property type="entry name" value="Wzz"/>
    <property type="match status" value="1"/>
</dbReference>
<feature type="transmembrane region" description="Helical" evidence="7">
    <location>
        <begin position="21"/>
        <end position="41"/>
    </location>
</feature>
<reference evidence="9 10" key="1">
    <citation type="submission" date="2021-09" db="EMBL/GenBank/DDBJ databases">
        <title>Whole genome sequence of Nocardioides sp. GBK3QG-3.</title>
        <authorList>
            <person name="Tuo L."/>
        </authorList>
    </citation>
    <scope>NUCLEOTIDE SEQUENCE [LARGE SCALE GENOMIC DNA]</scope>
    <source>
        <strain evidence="9 10">GBK3QG-3</strain>
    </source>
</reference>
<keyword evidence="4 7" id="KW-0812">Transmembrane</keyword>
<evidence type="ECO:0000256" key="3">
    <source>
        <dbReference type="ARBA" id="ARBA00022475"/>
    </source>
</evidence>
<dbReference type="Proteomes" id="UP000780875">
    <property type="component" value="Unassembled WGS sequence"/>
</dbReference>
<keyword evidence="10" id="KW-1185">Reference proteome</keyword>
<comment type="caution">
    <text evidence="9">The sequence shown here is derived from an EMBL/GenBank/DDBJ whole genome shotgun (WGS) entry which is preliminary data.</text>
</comment>
<accession>A0ABS7UFG7</accession>
<evidence type="ECO:0000256" key="5">
    <source>
        <dbReference type="ARBA" id="ARBA00022989"/>
    </source>
</evidence>
<feature type="domain" description="Polysaccharide chain length determinant N-terminal" evidence="8">
    <location>
        <begin position="9"/>
        <end position="93"/>
    </location>
</feature>
<evidence type="ECO:0000313" key="9">
    <source>
        <dbReference type="EMBL" id="MBZ5739735.1"/>
    </source>
</evidence>
<name>A0ABS7UFG7_9ACTN</name>
<keyword evidence="6 7" id="KW-0472">Membrane</keyword>
<dbReference type="EMBL" id="JAIQZJ010000009">
    <property type="protein sequence ID" value="MBZ5739735.1"/>
    <property type="molecule type" value="Genomic_DNA"/>
</dbReference>
<gene>
    <name evidence="9" type="ORF">K8U61_16285</name>
</gene>
<comment type="subcellular location">
    <subcellularLocation>
        <location evidence="1">Cell membrane</location>
        <topology evidence="1">Multi-pass membrane protein</topology>
    </subcellularLocation>
</comment>
<evidence type="ECO:0000259" key="8">
    <source>
        <dbReference type="Pfam" id="PF02706"/>
    </source>
</evidence>
<evidence type="ECO:0000256" key="1">
    <source>
        <dbReference type="ARBA" id="ARBA00004651"/>
    </source>
</evidence>
<evidence type="ECO:0000256" key="6">
    <source>
        <dbReference type="ARBA" id="ARBA00023136"/>
    </source>
</evidence>
<evidence type="ECO:0000256" key="2">
    <source>
        <dbReference type="ARBA" id="ARBA00006683"/>
    </source>
</evidence>
<feature type="transmembrane region" description="Helical" evidence="7">
    <location>
        <begin position="239"/>
        <end position="262"/>
    </location>
</feature>
<dbReference type="PANTHER" id="PTHR32309:SF31">
    <property type="entry name" value="CAPSULAR EXOPOLYSACCHARIDE FAMILY"/>
    <property type="match status" value="1"/>
</dbReference>
<evidence type="ECO:0000256" key="4">
    <source>
        <dbReference type="ARBA" id="ARBA00022692"/>
    </source>
</evidence>
<keyword evidence="5 7" id="KW-1133">Transmembrane helix</keyword>
<dbReference type="PANTHER" id="PTHR32309">
    <property type="entry name" value="TYROSINE-PROTEIN KINASE"/>
    <property type="match status" value="1"/>
</dbReference>
<keyword evidence="3" id="KW-1003">Cell membrane</keyword>
<dbReference type="InterPro" id="IPR003856">
    <property type="entry name" value="LPS_length_determ_N"/>
</dbReference>
<organism evidence="9 10">
    <name type="scientific">Nocardioides mangrovi</name>
    <dbReference type="NCBI Taxonomy" id="2874580"/>
    <lineage>
        <taxon>Bacteria</taxon>
        <taxon>Bacillati</taxon>
        <taxon>Actinomycetota</taxon>
        <taxon>Actinomycetes</taxon>
        <taxon>Propionibacteriales</taxon>
        <taxon>Nocardioidaceae</taxon>
        <taxon>Nocardioides</taxon>
    </lineage>
</organism>
<evidence type="ECO:0000256" key="7">
    <source>
        <dbReference type="SAM" id="Phobius"/>
    </source>
</evidence>
<dbReference type="InterPro" id="IPR027417">
    <property type="entry name" value="P-loop_NTPase"/>
</dbReference>
<comment type="similarity">
    <text evidence="2">Belongs to the CpsC/CapA family.</text>
</comment>
<sequence length="490" mass="50577">MESQENTPLELGRYWAVLKSRWLVVLGCTLLGGALAGAYAVTSPTTYTATAEVNLNVIADQPFSTQRSASGLIDPATETQLAKSSAVLTDAATDLGNGTTIADVRRAMTVTVLPEATVARITYDAGTLDDALAGADAVSKAFVDYRTVAAQDKVGRISNQLSKEQTQVSTELTVVNKAIATASSSNQRAAAVSRRTVLEAQLSSLLDQLSSIASIDTSGGYVITQAEDNAVAVQPHTRLLVQMGLAAGLVIGVIAAFVVNALDRRLATAADIGKAHGGPVLAQLSDRMAAVPAAPGDEDSYRSAAERLLAARGHEPGATTVVDLTTGEHPTVAVNLALGLAASVTGPVLVVLAEGEARLAAELVADHHGRAVPSPFPAIGPTAVRLGRGVPASQVDTTPPEYVVVALPPDASRSTVLAAARRTGGVVAVVECRRTRSGTLRSLEEDLSSVGAPVVGSVLAAHGSRRGRRLRRRRRGVTVENHVTLAADGV</sequence>
<protein>
    <recommendedName>
        <fullName evidence="8">Polysaccharide chain length determinant N-terminal domain-containing protein</fullName>
    </recommendedName>
</protein>
<dbReference type="InterPro" id="IPR050445">
    <property type="entry name" value="Bact_polysacc_biosynth/exp"/>
</dbReference>